<dbReference type="Gene3D" id="3.40.710.10">
    <property type="entry name" value="DD-peptidase/beta-lactamase superfamily"/>
    <property type="match status" value="1"/>
</dbReference>
<accession>A0A417XXD9</accession>
<comment type="caution">
    <text evidence="3">The sequence shown here is derived from an EMBL/GenBank/DDBJ whole genome shotgun (WGS) entry which is preliminary data.</text>
</comment>
<dbReference type="SUPFAM" id="SSF56601">
    <property type="entry name" value="beta-lactamase/transpeptidase-like"/>
    <property type="match status" value="1"/>
</dbReference>
<proteinExistence type="predicted"/>
<organism evidence="3 4">
    <name type="scientific">Nocardioides immobilis</name>
    <dbReference type="NCBI Taxonomy" id="2049295"/>
    <lineage>
        <taxon>Bacteria</taxon>
        <taxon>Bacillati</taxon>
        <taxon>Actinomycetota</taxon>
        <taxon>Actinomycetes</taxon>
        <taxon>Propionibacteriales</taxon>
        <taxon>Nocardioidaceae</taxon>
        <taxon>Nocardioides</taxon>
    </lineage>
</organism>
<evidence type="ECO:0000259" key="2">
    <source>
        <dbReference type="Pfam" id="PF00144"/>
    </source>
</evidence>
<feature type="region of interest" description="Disordered" evidence="1">
    <location>
        <begin position="406"/>
        <end position="484"/>
    </location>
</feature>
<dbReference type="Pfam" id="PF00144">
    <property type="entry name" value="Beta-lactamase"/>
    <property type="match status" value="1"/>
</dbReference>
<dbReference type="PANTHER" id="PTHR43283:SF14">
    <property type="entry name" value="BLL8153 PROTEIN"/>
    <property type="match status" value="1"/>
</dbReference>
<feature type="domain" description="Beta-lactamase-related" evidence="2">
    <location>
        <begin position="76"/>
        <end position="366"/>
    </location>
</feature>
<sequence>MNDQHHASIIDLGLFTGSPQHENFCRVQDLMPTREMPAARTPAPWQVGPDLQLPDKYELDGATHLVEDFLVDTDTSALLVLRDGRIRYERYLLTGGVDVPWLSMSVAKSFISALIGIAVAEGHLRSIEDLISDYVPVEPGSAYDGISIKDVLRMSSGARWNEDYSDPRSDIIQLAVTLSTAGGSLDDFVGRMARESAPGTVCRYNSGETQVLGTLLARATGRSVSAYMHDKLVEPLGFESAGRWILDPAGTEIAFAGLNLTVRDYARLGELYRNGGAWHGQQIVPAAWVRDSVTVAEPHLAPGNVIVGDHPTELGYGYQWWIPEGDRGEFAAIGVYNQFVYVDPPSATTIVKLSANHRYGTTSDEAMNRENETLAVLRTIAQEANPYDHPTLLLHAPTHARRGCYRRVPRRSQRRARRTGTQCARIRQRSDGHRSTQSDPAVRVRQAAAFDPDRTGARRPAAPPQSRADTRNGALGPRTTKDGR</sequence>
<dbReference type="InterPro" id="IPR050789">
    <property type="entry name" value="Diverse_Enzym_Activities"/>
</dbReference>
<protein>
    <submittedName>
        <fullName evidence="3">Class C beta-lactamase-related serine hydrolase</fullName>
    </submittedName>
</protein>
<keyword evidence="4" id="KW-1185">Reference proteome</keyword>
<dbReference type="RefSeq" id="WP_118927346.1">
    <property type="nucleotide sequence ID" value="NZ_QXGH01000027.1"/>
</dbReference>
<dbReference type="GO" id="GO:0016787">
    <property type="term" value="F:hydrolase activity"/>
    <property type="evidence" value="ECO:0007669"/>
    <property type="project" value="UniProtKB-KW"/>
</dbReference>
<evidence type="ECO:0000313" key="3">
    <source>
        <dbReference type="EMBL" id="RHW25043.1"/>
    </source>
</evidence>
<dbReference type="PANTHER" id="PTHR43283">
    <property type="entry name" value="BETA-LACTAMASE-RELATED"/>
    <property type="match status" value="1"/>
</dbReference>
<feature type="compositionally biased region" description="Basic residues" evidence="1">
    <location>
        <begin position="406"/>
        <end position="418"/>
    </location>
</feature>
<dbReference type="AlphaFoldDB" id="A0A417XXD9"/>
<keyword evidence="3" id="KW-0378">Hydrolase</keyword>
<dbReference type="InterPro" id="IPR012338">
    <property type="entry name" value="Beta-lactam/transpept-like"/>
</dbReference>
<dbReference type="EMBL" id="QXGH01000027">
    <property type="protein sequence ID" value="RHW25043.1"/>
    <property type="molecule type" value="Genomic_DNA"/>
</dbReference>
<dbReference type="Proteomes" id="UP000283644">
    <property type="component" value="Unassembled WGS sequence"/>
</dbReference>
<dbReference type="InterPro" id="IPR001466">
    <property type="entry name" value="Beta-lactam-related"/>
</dbReference>
<name>A0A417XXD9_9ACTN</name>
<gene>
    <name evidence="3" type="ORF">D0Z08_21640</name>
</gene>
<feature type="compositionally biased region" description="Low complexity" evidence="1">
    <location>
        <begin position="458"/>
        <end position="467"/>
    </location>
</feature>
<evidence type="ECO:0000256" key="1">
    <source>
        <dbReference type="SAM" id="MobiDB-lite"/>
    </source>
</evidence>
<evidence type="ECO:0000313" key="4">
    <source>
        <dbReference type="Proteomes" id="UP000283644"/>
    </source>
</evidence>
<dbReference type="OrthoDB" id="9773047at2"/>
<reference evidence="3 4" key="1">
    <citation type="submission" date="2018-09" db="EMBL/GenBank/DDBJ databases">
        <title>Genome sequencing of Nocardioides immobilis CCTCC AB 2017083 for comparison to Nocardioides silvaticus.</title>
        <authorList>
            <person name="Li C."/>
            <person name="Wang G."/>
        </authorList>
    </citation>
    <scope>NUCLEOTIDE SEQUENCE [LARGE SCALE GENOMIC DNA]</scope>
    <source>
        <strain evidence="3 4">CCTCC AB 2017083</strain>
    </source>
</reference>